<dbReference type="AlphaFoldDB" id="A0A2H4SSQ6"/>
<proteinExistence type="predicted"/>
<feature type="compositionally biased region" description="Basic residues" evidence="1">
    <location>
        <begin position="249"/>
        <end position="263"/>
    </location>
</feature>
<sequence length="263" mass="27870">MGTVHHPNLNSDLYPADDPDLTRISAAAFNQQQVLATTIPAPRGNDGAPARNDVAPGTCSEATEHKDKPRAPTPTSPGLPQCPAYRAASGSNNGNISDSQAESDWEADDEKPSVGTRNTLVDKEATQQAGSASPALTTTTVPNTPRDVLSGFEEDDDLNRSVQHAPPPSLATSGGRVELSQQPKPQESASQNVPASSDSDGGSGGEDGGHRRKRTTDRSPFVICSDDGRNDGTTDDGHDYGRTDDGRKSLRLHKRRKVSERLL</sequence>
<feature type="region of interest" description="Disordered" evidence="1">
    <location>
        <begin position="36"/>
        <end position="263"/>
    </location>
</feature>
<evidence type="ECO:0000313" key="3">
    <source>
        <dbReference type="Proteomes" id="UP000323067"/>
    </source>
</evidence>
<feature type="compositionally biased region" description="Polar residues" evidence="1">
    <location>
        <begin position="126"/>
        <end position="143"/>
    </location>
</feature>
<reference evidence="2 3" key="1">
    <citation type="journal article" date="2017" name="BMC Genomics">
        <title>Chromosome level assembly and secondary metabolite potential of the parasitic fungus Cordyceps militaris.</title>
        <authorList>
            <person name="Kramer G.J."/>
            <person name="Nodwell J.R."/>
        </authorList>
    </citation>
    <scope>NUCLEOTIDE SEQUENCE [LARGE SCALE GENOMIC DNA]</scope>
    <source>
        <strain evidence="2 3">ATCC 34164</strain>
    </source>
</reference>
<organism evidence="2 3">
    <name type="scientific">Cordyceps militaris</name>
    <name type="common">Caterpillar fungus</name>
    <name type="synonym">Clavaria militaris</name>
    <dbReference type="NCBI Taxonomy" id="73501"/>
    <lineage>
        <taxon>Eukaryota</taxon>
        <taxon>Fungi</taxon>
        <taxon>Dikarya</taxon>
        <taxon>Ascomycota</taxon>
        <taxon>Pezizomycotina</taxon>
        <taxon>Sordariomycetes</taxon>
        <taxon>Hypocreomycetidae</taxon>
        <taxon>Hypocreales</taxon>
        <taxon>Cordycipitaceae</taxon>
        <taxon>Cordyceps</taxon>
    </lineage>
</organism>
<accession>A0A2H4SSQ6</accession>
<gene>
    <name evidence="2" type="ORF">A9K55_002143</name>
</gene>
<feature type="compositionally biased region" description="Polar residues" evidence="1">
    <location>
        <begin position="89"/>
        <end position="100"/>
    </location>
</feature>
<dbReference type="EMBL" id="CP023326">
    <property type="protein sequence ID" value="ATY66129.1"/>
    <property type="molecule type" value="Genomic_DNA"/>
</dbReference>
<feature type="compositionally biased region" description="Polar residues" evidence="1">
    <location>
        <begin position="179"/>
        <end position="195"/>
    </location>
</feature>
<dbReference type="VEuPathDB" id="FungiDB:A9K55_002143"/>
<dbReference type="OrthoDB" id="10482708at2759"/>
<evidence type="ECO:0000313" key="2">
    <source>
        <dbReference type="EMBL" id="ATY66129.1"/>
    </source>
</evidence>
<dbReference type="Proteomes" id="UP000323067">
    <property type="component" value="Chromosome iii"/>
</dbReference>
<feature type="compositionally biased region" description="Basic and acidic residues" evidence="1">
    <location>
        <begin position="226"/>
        <end position="248"/>
    </location>
</feature>
<protein>
    <submittedName>
        <fullName evidence="2">Uncharacterized protein</fullName>
    </submittedName>
</protein>
<name>A0A2H4SSQ6_CORMI</name>
<evidence type="ECO:0000256" key="1">
    <source>
        <dbReference type="SAM" id="MobiDB-lite"/>
    </source>
</evidence>